<keyword evidence="3 5" id="KW-0274">FAD</keyword>
<dbReference type="SUPFAM" id="SSF46934">
    <property type="entry name" value="UBA-like"/>
    <property type="match status" value="1"/>
</dbReference>
<evidence type="ECO:0000256" key="8">
    <source>
        <dbReference type="SAM" id="MobiDB-lite"/>
    </source>
</evidence>
<comment type="cofactor">
    <cofactor evidence="7">
        <name>(6R)-5,10-methylene-5,6,7,8-tetrahydrofolate</name>
        <dbReference type="ChEBI" id="CHEBI:15636"/>
    </cofactor>
    <text evidence="7">Binds 1 5,10-methenyltetrahydrofolate (MTHF) per subunit.</text>
</comment>
<dbReference type="SMART" id="SM00165">
    <property type="entry name" value="UBA"/>
    <property type="match status" value="1"/>
</dbReference>
<keyword evidence="2 5" id="KW-0285">Flavoprotein</keyword>
<feature type="compositionally biased region" description="Basic and acidic residues" evidence="8">
    <location>
        <begin position="651"/>
        <end position="666"/>
    </location>
</feature>
<feature type="domain" description="UBA" evidence="9">
    <location>
        <begin position="511"/>
        <end position="551"/>
    </location>
</feature>
<dbReference type="PROSITE" id="PS51645">
    <property type="entry name" value="PHR_CRY_ALPHA_BETA"/>
    <property type="match status" value="1"/>
</dbReference>
<dbReference type="InterPro" id="IPR015940">
    <property type="entry name" value="UBA"/>
</dbReference>
<proteinExistence type="evidence at transcript level"/>
<evidence type="ECO:0000313" key="11">
    <source>
        <dbReference type="EMBL" id="QDO16274.1"/>
    </source>
</evidence>
<evidence type="ECO:0000256" key="1">
    <source>
        <dbReference type="ARBA" id="ARBA00005862"/>
    </source>
</evidence>
<dbReference type="InterPro" id="IPR006050">
    <property type="entry name" value="DNA_photolyase_N"/>
</dbReference>
<dbReference type="PROSITE" id="PS50330">
    <property type="entry name" value="UIM"/>
    <property type="match status" value="1"/>
</dbReference>
<evidence type="ECO:0000256" key="2">
    <source>
        <dbReference type="ARBA" id="ARBA00022630"/>
    </source>
</evidence>
<sequence>MPATPRVNVVWFKCTDLRTHDHAALRAAHAGGLPVLHLYVFDPFWHANRTRICGFPKTGAVRTRFQLEAIADLSQRLAAEGHMLNTRTGVSTAACFEELCEDYAINAVFAFHEVCSEELAVEAKVRRVLQRRGQGPLRLLWGFELYHREDLSFDPASPRAPFGSYTAFRKRVEGASRVRASAQEAPNFRRGADAAVRWPRSDKAPPSVREVMGPTYEAAEDPGEEKDPRAELRWQGGETAALARVKEYLWDEDCLGLEYVGATMTTDPSKSCMRDKAMSKMSPWLAHGCLSPRLLYEEVQRYERERRKTKSTYWITHELLWRDFVRFGSIQAGTSIFRIGGPKNVRSPWGWSTDQDLFRAWAQGRTGFPFVDCFMRELKATGYCNHMGRECAGWFLIGDLGIDWRMGAEWFESVLVDYEPTANWFNWTYRCLEATGRGAAPRERLQGVEILRWGTQHDPDSTWIKRWLPELAPLPSTVAREPWRLGLREPRAASAGAEGRGLRAAPQGRFDVPREALAAVLALGFEQSEAAIALHRAWNDPDAAVELLLSERAAAEGQQSAEEDDMAQAIKLSLQEAGAAGAEAQGAAARDEDAELAKALDASMGLPGGGAAGRGRGREPAGPHGGFRYGHDYPKPIIQPVSIMNTEEAEEQARRQQARRDREIAAAKHRRGRSEGGYPAHAGGSFNKGRWEEARRSRPAETPTGASWRGGEQDRAEPSKGMGNRGSGGGAAPRDETTEGGGRQCYYSGQGEGPGAAKGDRKRRWGDNRWSRLPADAARGG</sequence>
<dbReference type="SUPFAM" id="SSF48173">
    <property type="entry name" value="Cryptochrome/photolyase FAD-binding domain"/>
    <property type="match status" value="1"/>
</dbReference>
<dbReference type="GO" id="GO:0000719">
    <property type="term" value="P:photoreactive repair"/>
    <property type="evidence" value="ECO:0007669"/>
    <property type="project" value="TreeGrafter"/>
</dbReference>
<name>A0A516AG35_LINPO</name>
<protein>
    <recommendedName>
        <fullName evidence="7">Cryptochrome DASH</fullName>
    </recommendedName>
</protein>
<dbReference type="Gene3D" id="1.25.40.80">
    <property type="match status" value="1"/>
</dbReference>
<dbReference type="Gene3D" id="1.10.8.10">
    <property type="entry name" value="DNA helicase RuvA subunit, C-terminal domain"/>
    <property type="match status" value="1"/>
</dbReference>
<organism evidence="11">
    <name type="scientific">Lingulaulax polyedra</name>
    <name type="common">Dinoflagellate</name>
    <name type="synonym">Lingulodinium polyedra</name>
    <dbReference type="NCBI Taxonomy" id="160621"/>
    <lineage>
        <taxon>Eukaryota</taxon>
        <taxon>Sar</taxon>
        <taxon>Alveolata</taxon>
        <taxon>Dinophyceae</taxon>
        <taxon>Gonyaulacales</taxon>
        <taxon>Lingulodiniaceae</taxon>
        <taxon>Lingulaulax</taxon>
    </lineage>
</organism>
<dbReference type="InterPro" id="IPR009060">
    <property type="entry name" value="UBA-like_sf"/>
</dbReference>
<comment type="function">
    <text evidence="7">May have a photoreceptor function.</text>
</comment>
<evidence type="ECO:0000256" key="6">
    <source>
        <dbReference type="PIRSR" id="PIRSR602081-2"/>
    </source>
</evidence>
<feature type="binding site" evidence="5">
    <location>
        <position position="259"/>
    </location>
    <ligand>
        <name>FAD</name>
        <dbReference type="ChEBI" id="CHEBI:57692"/>
    </ligand>
</feature>
<dbReference type="InterPro" id="IPR002081">
    <property type="entry name" value="Cryptochrome/DNA_photolyase_1"/>
</dbReference>
<evidence type="ECO:0000256" key="5">
    <source>
        <dbReference type="PIRSR" id="PIRSR602081-1"/>
    </source>
</evidence>
<dbReference type="GO" id="GO:0071949">
    <property type="term" value="F:FAD binding"/>
    <property type="evidence" value="ECO:0007669"/>
    <property type="project" value="TreeGrafter"/>
</dbReference>
<dbReference type="PROSITE" id="PS50030">
    <property type="entry name" value="UBA"/>
    <property type="match status" value="1"/>
</dbReference>
<keyword evidence="4 7" id="KW-0157">Chromophore</keyword>
<accession>A0A516AG35</accession>
<comment type="cofactor">
    <cofactor evidence="5 7">
        <name>FAD</name>
        <dbReference type="ChEBI" id="CHEBI:57692"/>
    </cofactor>
    <text evidence="5 7">Binds 1 FAD per subunit.</text>
</comment>
<feature type="site" description="Electron transfer via tryptophanyl radical" evidence="6">
    <location>
        <position position="351"/>
    </location>
</feature>
<dbReference type="Gene3D" id="1.10.579.10">
    <property type="entry name" value="DNA Cyclobutane Dipyrimidine Photolyase, subunit A, domain 3"/>
    <property type="match status" value="1"/>
</dbReference>
<dbReference type="InterPro" id="IPR036134">
    <property type="entry name" value="Crypto/Photolyase_FAD-like_sf"/>
</dbReference>
<dbReference type="InterPro" id="IPR014133">
    <property type="entry name" value="Cry_DASH"/>
</dbReference>
<evidence type="ECO:0000256" key="3">
    <source>
        <dbReference type="ARBA" id="ARBA00022827"/>
    </source>
</evidence>
<evidence type="ECO:0000259" key="9">
    <source>
        <dbReference type="PROSITE" id="PS50030"/>
    </source>
</evidence>
<dbReference type="AlphaFoldDB" id="A0A516AG35"/>
<comment type="similarity">
    <text evidence="1 7">Belongs to the DNA photolyase class-1 family.</text>
</comment>
<feature type="domain" description="Photolyase/cryptochrome alpha/beta" evidence="10">
    <location>
        <begin position="7"/>
        <end position="145"/>
    </location>
</feature>
<dbReference type="Pfam" id="PF00875">
    <property type="entry name" value="DNA_photolyase"/>
    <property type="match status" value="1"/>
</dbReference>
<dbReference type="InterPro" id="IPR003903">
    <property type="entry name" value="UIM_dom"/>
</dbReference>
<evidence type="ECO:0000259" key="10">
    <source>
        <dbReference type="PROSITE" id="PS51645"/>
    </source>
</evidence>
<dbReference type="EMBL" id="MN125807">
    <property type="protein sequence ID" value="QDO16274.1"/>
    <property type="molecule type" value="mRNA"/>
</dbReference>
<dbReference type="PRINTS" id="PR00147">
    <property type="entry name" value="DNAPHOTLYASE"/>
</dbReference>
<feature type="region of interest" description="Disordered" evidence="8">
    <location>
        <begin position="646"/>
        <end position="781"/>
    </location>
</feature>
<feature type="region of interest" description="Disordered" evidence="8">
    <location>
        <begin position="199"/>
        <end position="227"/>
    </location>
</feature>
<dbReference type="Pfam" id="PF03441">
    <property type="entry name" value="FAD_binding_7"/>
    <property type="match status" value="1"/>
</dbReference>
<dbReference type="Gene3D" id="3.40.50.620">
    <property type="entry name" value="HUPs"/>
    <property type="match status" value="1"/>
</dbReference>
<feature type="site" description="Electron transfer via tryptophanyl radical" evidence="6">
    <location>
        <position position="427"/>
    </location>
</feature>
<dbReference type="InterPro" id="IPR014729">
    <property type="entry name" value="Rossmann-like_a/b/a_fold"/>
</dbReference>
<dbReference type="PANTHER" id="PTHR11455:SF22">
    <property type="entry name" value="CRYPTOCHROME DASH"/>
    <property type="match status" value="1"/>
</dbReference>
<feature type="site" description="Electron transfer via tryptophanyl radical" evidence="6">
    <location>
        <position position="404"/>
    </location>
</feature>
<dbReference type="PANTHER" id="PTHR11455">
    <property type="entry name" value="CRYPTOCHROME"/>
    <property type="match status" value="1"/>
</dbReference>
<dbReference type="GO" id="GO:0003677">
    <property type="term" value="F:DNA binding"/>
    <property type="evidence" value="ECO:0007669"/>
    <property type="project" value="TreeGrafter"/>
</dbReference>
<dbReference type="InterPro" id="IPR036155">
    <property type="entry name" value="Crypto/Photolyase_N_sf"/>
</dbReference>
<dbReference type="NCBIfam" id="TIGR02765">
    <property type="entry name" value="crypto_DASH"/>
    <property type="match status" value="1"/>
</dbReference>
<feature type="region of interest" description="Disordered" evidence="8">
    <location>
        <begin position="604"/>
        <end position="633"/>
    </location>
</feature>
<dbReference type="SUPFAM" id="SSF52425">
    <property type="entry name" value="Cryptochrome/photolyase, N-terminal domain"/>
    <property type="match status" value="1"/>
</dbReference>
<evidence type="ECO:0000256" key="4">
    <source>
        <dbReference type="ARBA" id="ARBA00022991"/>
    </source>
</evidence>
<evidence type="ECO:0000256" key="7">
    <source>
        <dbReference type="RuleBase" id="RU367151"/>
    </source>
</evidence>
<feature type="compositionally biased region" description="Basic and acidic residues" evidence="8">
    <location>
        <begin position="689"/>
        <end position="699"/>
    </location>
</feature>
<dbReference type="InterPro" id="IPR005101">
    <property type="entry name" value="Cryptochr/Photolyase_FAD-bd"/>
</dbReference>
<dbReference type="GO" id="GO:0003904">
    <property type="term" value="F:deoxyribodipyrimidine photo-lyase activity"/>
    <property type="evidence" value="ECO:0007669"/>
    <property type="project" value="TreeGrafter"/>
</dbReference>
<reference evidence="11" key="1">
    <citation type="journal article" date="2019" name="Microorganisms">
        <title>DNA Damage Response Pathways in Dinoflagellates.</title>
        <authorList>
            <person name="Li C."/>
            <person name="Wong J."/>
        </authorList>
    </citation>
    <scope>NUCLEOTIDE SEQUENCE</scope>
</reference>